<dbReference type="OrthoDB" id="9148518at2"/>
<keyword evidence="13" id="KW-1185">Reference proteome</keyword>
<evidence type="ECO:0000256" key="7">
    <source>
        <dbReference type="ARBA" id="ARBA00022777"/>
    </source>
</evidence>
<dbReference type="PRINTS" id="PR00344">
    <property type="entry name" value="BCTRLSENSOR"/>
</dbReference>
<dbReference type="InterPro" id="IPR004358">
    <property type="entry name" value="Sig_transdc_His_kin-like_C"/>
</dbReference>
<organism evidence="12 13">
    <name type="scientific">Pseudaquabacterium pictum</name>
    <dbReference type="NCBI Taxonomy" id="2315236"/>
    <lineage>
        <taxon>Bacteria</taxon>
        <taxon>Pseudomonadati</taxon>
        <taxon>Pseudomonadota</taxon>
        <taxon>Betaproteobacteria</taxon>
        <taxon>Burkholderiales</taxon>
        <taxon>Sphaerotilaceae</taxon>
        <taxon>Pseudaquabacterium</taxon>
    </lineage>
</organism>
<dbReference type="InterPro" id="IPR050428">
    <property type="entry name" value="TCS_sensor_his_kinase"/>
</dbReference>
<comment type="caution">
    <text evidence="12">The sequence shown here is derived from an EMBL/GenBank/DDBJ whole genome shotgun (WGS) entry which is preliminary data.</text>
</comment>
<dbReference type="PANTHER" id="PTHR45436:SF5">
    <property type="entry name" value="SENSOR HISTIDINE KINASE TRCS"/>
    <property type="match status" value="1"/>
</dbReference>
<keyword evidence="4" id="KW-0597">Phosphoprotein</keyword>
<dbReference type="InterPro" id="IPR036097">
    <property type="entry name" value="HisK_dim/P_sf"/>
</dbReference>
<evidence type="ECO:0000256" key="5">
    <source>
        <dbReference type="ARBA" id="ARBA00022679"/>
    </source>
</evidence>
<comment type="catalytic activity">
    <reaction evidence="1">
        <text>ATP + protein L-histidine = ADP + protein N-phospho-L-histidine.</text>
        <dbReference type="EC" id="2.7.13.3"/>
    </reaction>
</comment>
<dbReference type="SMART" id="SM00387">
    <property type="entry name" value="HATPase_c"/>
    <property type="match status" value="1"/>
</dbReference>
<evidence type="ECO:0000256" key="1">
    <source>
        <dbReference type="ARBA" id="ARBA00000085"/>
    </source>
</evidence>
<dbReference type="AlphaFoldDB" id="A0A480AUQ1"/>
<evidence type="ECO:0000259" key="11">
    <source>
        <dbReference type="PROSITE" id="PS50109"/>
    </source>
</evidence>
<evidence type="ECO:0000256" key="3">
    <source>
        <dbReference type="ARBA" id="ARBA00012438"/>
    </source>
</evidence>
<dbReference type="PROSITE" id="PS50109">
    <property type="entry name" value="HIS_KIN"/>
    <property type="match status" value="1"/>
</dbReference>
<evidence type="ECO:0000313" key="13">
    <source>
        <dbReference type="Proteomes" id="UP000301751"/>
    </source>
</evidence>
<dbReference type="PANTHER" id="PTHR45436">
    <property type="entry name" value="SENSOR HISTIDINE KINASE YKOH"/>
    <property type="match status" value="1"/>
</dbReference>
<dbReference type="SMART" id="SM00388">
    <property type="entry name" value="HisKA"/>
    <property type="match status" value="1"/>
</dbReference>
<dbReference type="Pfam" id="PF02518">
    <property type="entry name" value="HATPase_c"/>
    <property type="match status" value="1"/>
</dbReference>
<dbReference type="InterPro" id="IPR005467">
    <property type="entry name" value="His_kinase_dom"/>
</dbReference>
<accession>A0A480AUQ1</accession>
<keyword evidence="8 10" id="KW-1133">Transmembrane helix</keyword>
<reference evidence="13" key="1">
    <citation type="submission" date="2019-03" db="EMBL/GenBank/DDBJ databases">
        <title>Aquabacterium pictum sp.nov., the first bacteriochlorophyll a-containing freshwater bacterium in the genus Aquabacterium of the class Betaproteobacteria.</title>
        <authorList>
            <person name="Hirose S."/>
            <person name="Tank M."/>
            <person name="Hara E."/>
            <person name="Tamaki H."/>
            <person name="Takaichi S."/>
            <person name="Haruta S."/>
            <person name="Hanada S."/>
        </authorList>
    </citation>
    <scope>NUCLEOTIDE SEQUENCE [LARGE SCALE GENOMIC DNA]</scope>
    <source>
        <strain evidence="13">W35</strain>
    </source>
</reference>
<evidence type="ECO:0000256" key="6">
    <source>
        <dbReference type="ARBA" id="ARBA00022692"/>
    </source>
</evidence>
<dbReference type="RefSeq" id="WP_137734341.1">
    <property type="nucleotide sequence ID" value="NZ_BJCL01000010.1"/>
</dbReference>
<dbReference type="Pfam" id="PF00512">
    <property type="entry name" value="HisKA"/>
    <property type="match status" value="1"/>
</dbReference>
<name>A0A480AUQ1_9BURK</name>
<evidence type="ECO:0000256" key="10">
    <source>
        <dbReference type="SAM" id="Phobius"/>
    </source>
</evidence>
<evidence type="ECO:0000256" key="8">
    <source>
        <dbReference type="ARBA" id="ARBA00022989"/>
    </source>
</evidence>
<dbReference type="Gene3D" id="3.30.565.10">
    <property type="entry name" value="Histidine kinase-like ATPase, C-terminal domain"/>
    <property type="match status" value="1"/>
</dbReference>
<protein>
    <recommendedName>
        <fullName evidence="3">histidine kinase</fullName>
        <ecNumber evidence="3">2.7.13.3</ecNumber>
    </recommendedName>
</protein>
<feature type="transmembrane region" description="Helical" evidence="10">
    <location>
        <begin position="155"/>
        <end position="174"/>
    </location>
</feature>
<dbReference type="InterPro" id="IPR003661">
    <property type="entry name" value="HisK_dim/P_dom"/>
</dbReference>
<dbReference type="CDD" id="cd00082">
    <property type="entry name" value="HisKA"/>
    <property type="match status" value="1"/>
</dbReference>
<dbReference type="GO" id="GO:0016020">
    <property type="term" value="C:membrane"/>
    <property type="evidence" value="ECO:0007669"/>
    <property type="project" value="UniProtKB-SubCell"/>
</dbReference>
<evidence type="ECO:0000313" key="12">
    <source>
        <dbReference type="EMBL" id="GCL64616.1"/>
    </source>
</evidence>
<evidence type="ECO:0000256" key="9">
    <source>
        <dbReference type="ARBA" id="ARBA00023136"/>
    </source>
</evidence>
<dbReference type="Gene3D" id="1.10.287.130">
    <property type="match status" value="1"/>
</dbReference>
<dbReference type="SUPFAM" id="SSF47384">
    <property type="entry name" value="Homodimeric domain of signal transducing histidine kinase"/>
    <property type="match status" value="1"/>
</dbReference>
<dbReference type="SUPFAM" id="SSF55874">
    <property type="entry name" value="ATPase domain of HSP90 chaperone/DNA topoisomerase II/histidine kinase"/>
    <property type="match status" value="1"/>
</dbReference>
<evidence type="ECO:0000256" key="4">
    <source>
        <dbReference type="ARBA" id="ARBA00022553"/>
    </source>
</evidence>
<evidence type="ECO:0000256" key="2">
    <source>
        <dbReference type="ARBA" id="ARBA00004370"/>
    </source>
</evidence>
<dbReference type="EMBL" id="BJCL01000010">
    <property type="protein sequence ID" value="GCL64616.1"/>
    <property type="molecule type" value="Genomic_DNA"/>
</dbReference>
<keyword evidence="5" id="KW-0808">Transferase</keyword>
<dbReference type="CDD" id="cd00075">
    <property type="entry name" value="HATPase"/>
    <property type="match status" value="1"/>
</dbReference>
<keyword evidence="7" id="KW-0418">Kinase</keyword>
<dbReference type="InterPro" id="IPR003594">
    <property type="entry name" value="HATPase_dom"/>
</dbReference>
<proteinExistence type="predicted"/>
<dbReference type="Proteomes" id="UP000301751">
    <property type="component" value="Unassembled WGS sequence"/>
</dbReference>
<keyword evidence="6 10" id="KW-0812">Transmembrane</keyword>
<comment type="subcellular location">
    <subcellularLocation>
        <location evidence="2">Membrane</location>
    </subcellularLocation>
</comment>
<gene>
    <name evidence="12" type="ORF">AQPW35_36970</name>
</gene>
<keyword evidence="9 10" id="KW-0472">Membrane</keyword>
<dbReference type="EC" id="2.7.13.3" evidence="3"/>
<dbReference type="InterPro" id="IPR036890">
    <property type="entry name" value="HATPase_C_sf"/>
</dbReference>
<feature type="domain" description="Histidine kinase" evidence="11">
    <location>
        <begin position="239"/>
        <end position="437"/>
    </location>
</feature>
<dbReference type="GO" id="GO:0000155">
    <property type="term" value="F:phosphorelay sensor kinase activity"/>
    <property type="evidence" value="ECO:0007669"/>
    <property type="project" value="InterPro"/>
</dbReference>
<feature type="transmembrane region" description="Helical" evidence="10">
    <location>
        <begin position="12"/>
        <end position="37"/>
    </location>
</feature>
<sequence>MRAAAATPSIRARLAHAWLMAALAWTLAAGVAVWLVVRHEIHEVLDHALQESGELLYGMLSMPVAAAVLTQSHGASLAAPRHQENLVWQVVGPRNELLLRSHAAPSTPLLAAPTIGLSDLGTAWRVHGMALPAPAGAMLYVAQPGWERHEAELEAAFLSGLAALLVGVAGSVWARRLLVRELRPLEQLSHAVARHDPLEPSHELLHVDRAELVPLRQAIVELGSRVARRVASERAFSAHAAHALRTPLAGIDAQLAVALRAAPPDVAQRLQRVRQAAQRLQQVVVALLALFRSGAEPQWQRVDLAALVHRLPVAELQVHVRGLPQVVVDPDLLAAALANLFDNAARMGARAVIVDATSIDDGGVLISVSDDGRGMIPPLRAALSDELTSGRYARPLGLGLMLADLVARGHGGRVSLPAPASGAGAGTTVCLRLGPQRLPGGATAA</sequence>